<accession>A0A7S0C7X9</accession>
<dbReference type="PANTHER" id="PTHR10869">
    <property type="entry name" value="PROLYL 4-HYDROXYLASE ALPHA SUBUNIT"/>
    <property type="match status" value="1"/>
</dbReference>
<organism evidence="8">
    <name type="scientific">Proboscia inermis</name>
    <dbReference type="NCBI Taxonomy" id="420281"/>
    <lineage>
        <taxon>Eukaryota</taxon>
        <taxon>Sar</taxon>
        <taxon>Stramenopiles</taxon>
        <taxon>Ochrophyta</taxon>
        <taxon>Bacillariophyta</taxon>
        <taxon>Coscinodiscophyceae</taxon>
        <taxon>Rhizosoleniophycidae</taxon>
        <taxon>Rhizosoleniales</taxon>
        <taxon>Rhizosoleniaceae</taxon>
        <taxon>Proboscia</taxon>
    </lineage>
</organism>
<evidence type="ECO:0000256" key="3">
    <source>
        <dbReference type="ARBA" id="ARBA00022964"/>
    </source>
</evidence>
<reference evidence="8" key="1">
    <citation type="submission" date="2021-01" db="EMBL/GenBank/DDBJ databases">
        <authorList>
            <person name="Corre E."/>
            <person name="Pelletier E."/>
            <person name="Niang G."/>
            <person name="Scheremetjew M."/>
            <person name="Finn R."/>
            <person name="Kale V."/>
            <person name="Holt S."/>
            <person name="Cochrane G."/>
            <person name="Meng A."/>
            <person name="Brown T."/>
            <person name="Cohen L."/>
        </authorList>
    </citation>
    <scope>NUCLEOTIDE SEQUENCE</scope>
    <source>
        <strain evidence="8">CCAP1064/1</strain>
    </source>
</reference>
<proteinExistence type="predicted"/>
<dbReference type="GO" id="GO:0004656">
    <property type="term" value="F:procollagen-proline 4-dioxygenase activity"/>
    <property type="evidence" value="ECO:0007669"/>
    <property type="project" value="TreeGrafter"/>
</dbReference>
<evidence type="ECO:0000313" key="8">
    <source>
        <dbReference type="EMBL" id="CAD8414383.1"/>
    </source>
</evidence>
<feature type="region of interest" description="Disordered" evidence="6">
    <location>
        <begin position="193"/>
        <end position="215"/>
    </location>
</feature>
<evidence type="ECO:0000256" key="6">
    <source>
        <dbReference type="SAM" id="MobiDB-lite"/>
    </source>
</evidence>
<dbReference type="PANTHER" id="PTHR10869:SF236">
    <property type="entry name" value="PROLYL 4-HYDROXYLASE ALPHA SUBUNIT DOMAIN-CONTAINING PROTEIN"/>
    <property type="match status" value="1"/>
</dbReference>
<keyword evidence="2" id="KW-0479">Metal-binding</keyword>
<dbReference type="GO" id="GO:0031418">
    <property type="term" value="F:L-ascorbic acid binding"/>
    <property type="evidence" value="ECO:0007669"/>
    <property type="project" value="InterPro"/>
</dbReference>
<dbReference type="Gene3D" id="2.60.120.620">
    <property type="entry name" value="q2cbj1_9rhob like domain"/>
    <property type="match status" value="1"/>
</dbReference>
<feature type="domain" description="Fe2OG dioxygenase" evidence="7">
    <location>
        <begin position="138"/>
        <end position="261"/>
    </location>
</feature>
<dbReference type="SMART" id="SM00702">
    <property type="entry name" value="P4Hc"/>
    <property type="match status" value="1"/>
</dbReference>
<gene>
    <name evidence="8" type="ORF">PINE0816_LOCUS10517</name>
</gene>
<dbReference type="PROSITE" id="PS51471">
    <property type="entry name" value="FE2OG_OXY"/>
    <property type="match status" value="1"/>
</dbReference>
<dbReference type="GO" id="GO:0005783">
    <property type="term" value="C:endoplasmic reticulum"/>
    <property type="evidence" value="ECO:0007669"/>
    <property type="project" value="TreeGrafter"/>
</dbReference>
<protein>
    <recommendedName>
        <fullName evidence="7">Fe2OG dioxygenase domain-containing protein</fullName>
    </recommendedName>
</protein>
<evidence type="ECO:0000256" key="1">
    <source>
        <dbReference type="ARBA" id="ARBA00001961"/>
    </source>
</evidence>
<dbReference type="InterPro" id="IPR005123">
    <property type="entry name" value="Oxoglu/Fe-dep_dioxygenase_dom"/>
</dbReference>
<dbReference type="GO" id="GO:0005506">
    <property type="term" value="F:iron ion binding"/>
    <property type="evidence" value="ECO:0007669"/>
    <property type="project" value="InterPro"/>
</dbReference>
<keyword evidence="3" id="KW-0223">Dioxygenase</keyword>
<keyword evidence="5" id="KW-0408">Iron</keyword>
<evidence type="ECO:0000256" key="2">
    <source>
        <dbReference type="ARBA" id="ARBA00022723"/>
    </source>
</evidence>
<dbReference type="AlphaFoldDB" id="A0A7S0C7X9"/>
<dbReference type="InterPro" id="IPR045054">
    <property type="entry name" value="P4HA-like"/>
</dbReference>
<evidence type="ECO:0000259" key="7">
    <source>
        <dbReference type="PROSITE" id="PS51471"/>
    </source>
</evidence>
<name>A0A7S0C7X9_9STRA</name>
<evidence type="ECO:0000256" key="5">
    <source>
        <dbReference type="ARBA" id="ARBA00023004"/>
    </source>
</evidence>
<comment type="cofactor">
    <cofactor evidence="1">
        <name>L-ascorbate</name>
        <dbReference type="ChEBI" id="CHEBI:38290"/>
    </cofactor>
</comment>
<dbReference type="InterPro" id="IPR006620">
    <property type="entry name" value="Pro_4_hyd_alph"/>
</dbReference>
<evidence type="ECO:0000256" key="4">
    <source>
        <dbReference type="ARBA" id="ARBA00023002"/>
    </source>
</evidence>
<dbReference type="EMBL" id="HBEL01022433">
    <property type="protein sequence ID" value="CAD8414383.1"/>
    <property type="molecule type" value="Transcribed_RNA"/>
</dbReference>
<sequence>MKRNKKSKTIKKKTTQIEQPKINVVKCDTFPPELLGSNRNKRRELNITTLVPSAVFAARNFLDASEAAQWVQFSEEIGFEQINSLQTREFAHRQCGRIAKNDWEMADRLYQRMRPMVEKIERHMVIVSGHDGTYAPVSCNGNLRLYKYEKNMSFGRHFDGSTRINHGKYKGGNTEITVLVYLSSCRGGATRFHLPSSKGRGGKKNKRKTDSNIVDDNDSGITFVPEAGSILMHMHGDRCLEHEADPVLDGIKYVLRTDIVYNNK</sequence>
<keyword evidence="4" id="KW-0560">Oxidoreductase</keyword>